<reference evidence="1 2" key="1">
    <citation type="journal article" date="2015" name="Genome Announc.">
        <title>Complete genome sequences for 35 biothreat assay-relevant bacillus species.</title>
        <authorList>
            <person name="Johnson S.L."/>
            <person name="Daligault H.E."/>
            <person name="Davenport K.W."/>
            <person name="Jaissle J."/>
            <person name="Frey K.G."/>
            <person name="Ladner J.T."/>
            <person name="Broomall S.M."/>
            <person name="Bishop-Lilly K.A."/>
            <person name="Bruce D.C."/>
            <person name="Gibbons H.S."/>
            <person name="Coyne S.R."/>
            <person name="Lo C.C."/>
            <person name="Meincke L."/>
            <person name="Munk A.C."/>
            <person name="Koroleva G.I."/>
            <person name="Rosenzweig C.N."/>
            <person name="Palacios G.F."/>
            <person name="Redden C.L."/>
            <person name="Minogue T.D."/>
            <person name="Chain P.S."/>
        </authorList>
    </citation>
    <scope>NUCLEOTIDE SEQUENCE [LARGE SCALE GENOMIC DNA]</scope>
    <source>
        <strain evidence="2">ATCC 14581 / DSM 32 / JCM 2506 / NBRC 15308 / NCIMB 9376 / NCTC 10342 / NRRL B-14308 / VKM B-512</strain>
    </source>
</reference>
<protein>
    <recommendedName>
        <fullName evidence="3">Group-specific protein</fullName>
    </recommendedName>
</protein>
<name>A0A0B6AB28_PRIM2</name>
<evidence type="ECO:0000313" key="2">
    <source>
        <dbReference type="Proteomes" id="UP000031829"/>
    </source>
</evidence>
<evidence type="ECO:0000313" key="1">
    <source>
        <dbReference type="EMBL" id="AJI22145.1"/>
    </source>
</evidence>
<dbReference type="GeneID" id="93644287"/>
<dbReference type="AlphaFoldDB" id="A0A0B6AB28"/>
<dbReference type="EMBL" id="CP009920">
    <property type="protein sequence ID" value="AJI22145.1"/>
    <property type="molecule type" value="Genomic_DNA"/>
</dbReference>
<accession>A0A0B6AB28</accession>
<gene>
    <name evidence="1" type="ORF">BG04_803</name>
</gene>
<sequence length="66" mass="7047">MFQDTLRENVGSFVQIITAIDVINGTLLAVTDAAAVVRTSSSYGEPTDVTIPLVAITYVRIFSGVE</sequence>
<evidence type="ECO:0008006" key="3">
    <source>
        <dbReference type="Google" id="ProtNLM"/>
    </source>
</evidence>
<dbReference type="Proteomes" id="UP000031829">
    <property type="component" value="Chromosome"/>
</dbReference>
<proteinExistence type="predicted"/>
<dbReference type="RefSeq" id="WP_013084559.1">
    <property type="nucleotide sequence ID" value="NZ_BCVB01000001.1"/>
</dbReference>
<organism evidence="1 2">
    <name type="scientific">Priestia megaterium (strain ATCC 14581 / DSM 32 / CCUG 1817 / JCM 2506 / NBRC 15308 / NCIMB 9376 / NCTC 10342 / NRRL B-14308 / VKM B-512 / Ford 19)</name>
    <name type="common">Bacillus megaterium</name>
    <dbReference type="NCBI Taxonomy" id="1348623"/>
    <lineage>
        <taxon>Bacteria</taxon>
        <taxon>Bacillati</taxon>
        <taxon>Bacillota</taxon>
        <taxon>Bacilli</taxon>
        <taxon>Bacillales</taxon>
        <taxon>Bacillaceae</taxon>
        <taxon>Priestia</taxon>
    </lineage>
</organism>
<dbReference type="HOGENOM" id="CLU_2858025_0_0_9"/>
<dbReference type="KEGG" id="bmeg:BG04_803"/>
<dbReference type="PATRIC" id="fig|592022.4.peg.3869"/>